<protein>
    <submittedName>
        <fullName evidence="2">Uncharacterized protein</fullName>
    </submittedName>
</protein>
<organism evidence="2">
    <name type="scientific">Arion vulgaris</name>
    <dbReference type="NCBI Taxonomy" id="1028688"/>
    <lineage>
        <taxon>Eukaryota</taxon>
        <taxon>Metazoa</taxon>
        <taxon>Spiralia</taxon>
        <taxon>Lophotrochozoa</taxon>
        <taxon>Mollusca</taxon>
        <taxon>Gastropoda</taxon>
        <taxon>Heterobranchia</taxon>
        <taxon>Euthyneura</taxon>
        <taxon>Panpulmonata</taxon>
        <taxon>Eupulmonata</taxon>
        <taxon>Stylommatophora</taxon>
        <taxon>Helicina</taxon>
        <taxon>Arionoidea</taxon>
        <taxon>Arionidae</taxon>
        <taxon>Arion</taxon>
    </lineage>
</organism>
<evidence type="ECO:0000256" key="1">
    <source>
        <dbReference type="SAM" id="MobiDB-lite"/>
    </source>
</evidence>
<feature type="compositionally biased region" description="Polar residues" evidence="1">
    <location>
        <begin position="1"/>
        <end position="27"/>
    </location>
</feature>
<feature type="non-terminal residue" evidence="2">
    <location>
        <position position="1"/>
    </location>
</feature>
<reference evidence="2" key="1">
    <citation type="submission" date="2014-12" db="EMBL/GenBank/DDBJ databases">
        <title>Insight into the proteome of Arion vulgaris.</title>
        <authorList>
            <person name="Aradska J."/>
            <person name="Bulat T."/>
            <person name="Smidak R."/>
            <person name="Sarate P."/>
            <person name="Gangsoo J."/>
            <person name="Sialana F."/>
            <person name="Bilban M."/>
            <person name="Lubec G."/>
        </authorList>
    </citation>
    <scope>NUCLEOTIDE SEQUENCE</scope>
    <source>
        <tissue evidence="2">Skin</tissue>
    </source>
</reference>
<feature type="region of interest" description="Disordered" evidence="1">
    <location>
        <begin position="102"/>
        <end position="125"/>
    </location>
</feature>
<feature type="compositionally biased region" description="Polar residues" evidence="1">
    <location>
        <begin position="113"/>
        <end position="125"/>
    </location>
</feature>
<gene>
    <name evidence="2" type="primary">ORF218803</name>
</gene>
<dbReference type="AlphaFoldDB" id="A0A0B7BZY2"/>
<feature type="non-terminal residue" evidence="2">
    <location>
        <position position="125"/>
    </location>
</feature>
<name>A0A0B7BZY2_9EUPU</name>
<feature type="region of interest" description="Disordered" evidence="1">
    <location>
        <begin position="1"/>
        <end position="31"/>
    </location>
</feature>
<dbReference type="EMBL" id="HACG01051601">
    <property type="protein sequence ID" value="CEK98472.1"/>
    <property type="molecule type" value="Transcribed_RNA"/>
</dbReference>
<sequence>PISAGNTSRKSVESSNQDSAYSSQDPSRGSYVLDSDVLREKYSDRKLSVFSGLENVDEPVSEWLMSASCEDLSDHMRTVIYEDNNNNDGGDPAQATDNLQEMDSSVAERSYKIASTSGSVSSSDK</sequence>
<accession>A0A0B7BZY2</accession>
<evidence type="ECO:0000313" key="2">
    <source>
        <dbReference type="EMBL" id="CEK98472.1"/>
    </source>
</evidence>
<proteinExistence type="predicted"/>